<comment type="caution">
    <text evidence="3">The sequence shown here is derived from an EMBL/GenBank/DDBJ whole genome shotgun (WGS) entry which is preliminary data.</text>
</comment>
<dbReference type="Gene3D" id="3.40.50.300">
    <property type="entry name" value="P-loop containing nucleotide triphosphate hydrolases"/>
    <property type="match status" value="1"/>
</dbReference>
<proteinExistence type="predicted"/>
<evidence type="ECO:0000259" key="2">
    <source>
        <dbReference type="Pfam" id="PF13476"/>
    </source>
</evidence>
<keyword evidence="1" id="KW-0175">Coiled coil</keyword>
<dbReference type="RefSeq" id="WP_149380802.1">
    <property type="nucleotide sequence ID" value="NZ_JADOBI010000007.1"/>
</dbReference>
<reference evidence="3 4" key="1">
    <citation type="submission" date="2020-11" db="EMBL/GenBank/DDBJ databases">
        <title>Taxonomic investigation of Rahnella strains.</title>
        <authorList>
            <person name="Lee S.D."/>
        </authorList>
    </citation>
    <scope>NUCLEOTIDE SEQUENCE [LARGE SCALE GENOMIC DNA]</scope>
    <source>
        <strain evidence="3 4">SAP-17</strain>
    </source>
</reference>
<name>A0ABS0E7T6_9GAMM</name>
<protein>
    <submittedName>
        <fullName evidence="3">AAA family ATPase</fullName>
    </submittedName>
</protein>
<feature type="domain" description="Rad50/SbcC-type AAA" evidence="2">
    <location>
        <begin position="22"/>
        <end position="261"/>
    </location>
</feature>
<dbReference type="EMBL" id="JADOBI010000007">
    <property type="protein sequence ID" value="MBF7981161.1"/>
    <property type="molecule type" value="Genomic_DNA"/>
</dbReference>
<dbReference type="InterPro" id="IPR027417">
    <property type="entry name" value="P-loop_NTPase"/>
</dbReference>
<keyword evidence="4" id="KW-1185">Reference proteome</keyword>
<dbReference type="InterPro" id="IPR038729">
    <property type="entry name" value="Rad50/SbcC_AAA"/>
</dbReference>
<accession>A0ABS0E7T6</accession>
<evidence type="ECO:0000313" key="3">
    <source>
        <dbReference type="EMBL" id="MBF7981161.1"/>
    </source>
</evidence>
<dbReference type="Pfam" id="PF13476">
    <property type="entry name" value="AAA_23"/>
    <property type="match status" value="1"/>
</dbReference>
<dbReference type="SUPFAM" id="SSF52540">
    <property type="entry name" value="P-loop containing nucleoside triphosphate hydrolases"/>
    <property type="match status" value="1"/>
</dbReference>
<feature type="coiled-coil region" evidence="1">
    <location>
        <begin position="192"/>
        <end position="262"/>
    </location>
</feature>
<sequence length="645" mass="74038">MNNSPTLIIDKLEIMGLTKSYEIFFKEGINIIWGDLDCGKSSILGIIAYCLGASNLDSYGELETKAHSARVSVTINSDKYIFERNLFKPDSYIKGFKKKINPAGPSVILSPDLDGDAPDGYIAFYIMGLMGLPIAKIKVSPSKTDSTLNRVSFKDVLKFLYLKQKEIASDTMLNMSEKYRYVKNKEILKFLLNIHNELISEIEAELAENQKELNSKKNERRDILKFLGNVGFEQLSDDVFFNDSHEIELTDLEKKITEIKHDYNSASGTTELVERRLKELNDIVITCNEVISNLNDDLSNFIKLRNSYNEEKKSITLSLKLHKDFHAPLDIDIKCPLCKHIQRSNEVDSTISVEYMNSEKSSLNKKILSLNDYIEKTRNKLEINIKTLQKARSDIHDLQYSFNDSYARQVSELVETISLLENYKANLIAENKIKERDSIIQNKIDMLTSEENNLQKAIDILNVRLIEAKEKSEGKEKIISKLSTIFRWLMSNSLLQNVSNSHVNDNLDFIVRDKILTELTSGGVRTITSLSTYMSFLIFSIINDSNIPSFLMIDTPGNNIGRYRTVNTNGDEIASDQKIYERVYEQLYKIYELANKKERKFQVIIVDNDLAEFAANRPNEFHIAKRFSKHDSNYDYGLINDYKSQ</sequence>
<evidence type="ECO:0000313" key="4">
    <source>
        <dbReference type="Proteomes" id="UP000636811"/>
    </source>
</evidence>
<gene>
    <name evidence="3" type="ORF">IV433_17235</name>
</gene>
<dbReference type="Proteomes" id="UP000636811">
    <property type="component" value="Unassembled WGS sequence"/>
</dbReference>
<evidence type="ECO:0000256" key="1">
    <source>
        <dbReference type="SAM" id="Coils"/>
    </source>
</evidence>
<organism evidence="3 4">
    <name type="scientific">Rahnella laticis</name>
    <dbReference type="NCBI Taxonomy" id="2787622"/>
    <lineage>
        <taxon>Bacteria</taxon>
        <taxon>Pseudomonadati</taxon>
        <taxon>Pseudomonadota</taxon>
        <taxon>Gammaproteobacteria</taxon>
        <taxon>Enterobacterales</taxon>
        <taxon>Yersiniaceae</taxon>
        <taxon>Rahnella</taxon>
    </lineage>
</organism>